<feature type="compositionally biased region" description="Basic and acidic residues" evidence="3">
    <location>
        <begin position="421"/>
        <end position="437"/>
    </location>
</feature>
<evidence type="ECO:0000259" key="4">
    <source>
        <dbReference type="PROSITE" id="PS50102"/>
    </source>
</evidence>
<dbReference type="GeneID" id="92042340"/>
<feature type="region of interest" description="Disordered" evidence="3">
    <location>
        <begin position="107"/>
        <end position="143"/>
    </location>
</feature>
<proteinExistence type="predicted"/>
<dbReference type="RefSeq" id="XP_066672898.1">
    <property type="nucleotide sequence ID" value="XM_066809280.1"/>
</dbReference>
<keyword evidence="6" id="KW-1185">Reference proteome</keyword>
<feature type="compositionally biased region" description="Basic residues" evidence="3">
    <location>
        <begin position="369"/>
        <end position="391"/>
    </location>
</feature>
<evidence type="ECO:0000313" key="6">
    <source>
        <dbReference type="Proteomes" id="UP001433268"/>
    </source>
</evidence>
<evidence type="ECO:0000313" key="5">
    <source>
        <dbReference type="EMBL" id="KAK8090004.1"/>
    </source>
</evidence>
<feature type="compositionally biased region" description="Low complexity" evidence="3">
    <location>
        <begin position="119"/>
        <end position="128"/>
    </location>
</feature>
<feature type="compositionally biased region" description="Basic and acidic residues" evidence="3">
    <location>
        <begin position="392"/>
        <end position="413"/>
    </location>
</feature>
<accession>A0ABR1X3S3</accession>
<feature type="compositionally biased region" description="Basic and acidic residues" evidence="3">
    <location>
        <begin position="476"/>
        <end position="488"/>
    </location>
</feature>
<feature type="compositionally biased region" description="Basic and acidic residues" evidence="3">
    <location>
        <begin position="359"/>
        <end position="368"/>
    </location>
</feature>
<dbReference type="Proteomes" id="UP001433268">
    <property type="component" value="Unassembled WGS sequence"/>
</dbReference>
<feature type="domain" description="RRM" evidence="4">
    <location>
        <begin position="273"/>
        <end position="358"/>
    </location>
</feature>
<sequence>MSKTAPQIPINNTVQVSVPPGDQTGLYYILISNSRQLPWQTSWQQVKDHVRTVCAVERVEIFNESTSGWVSVRGRESFNLALQFLSTELFNGRPTFADGRNAEQSIPIKKLVDTSLPDSTSRSPQTPRYTPPPPVSYSISSPPLSKHSTAEYGHWNAAPTYSTNASSAIDYVPYSTSMSTASLSTVSTTASPSYSTASPWYSNSNTMQTSAYMQSSASMQSNPSMSPYYENASYQTPASYYGSTDYRNARAPSHVPSSVHEAQQTNTVAVEWRKIVIKGLPSWAQYEHVRSLLMNRASLQADRAGFVNISLSSRGDGSSGRRHATVTFSDERTASGIITELNGVEIGGMMLTVEMAKEGVSKGEEHRPRGEKRHAKKPASSGHHHSHHSSRPHREERDRKESSTRSSKEKDSSRSSTSLFYEKRDSTRPPREKESSRHSSSLTYEKKGSTGSSATLSYEKKDKSQAKRGVVIADGSSRRSSESSKKTK</sequence>
<name>A0ABR1X3S3_9PEZI</name>
<dbReference type="SUPFAM" id="SSF54928">
    <property type="entry name" value="RNA-binding domain, RBD"/>
    <property type="match status" value="2"/>
</dbReference>
<reference evidence="5 6" key="1">
    <citation type="submission" date="2023-01" db="EMBL/GenBank/DDBJ databases">
        <title>Analysis of 21 Apiospora genomes using comparative genomics revels a genus with tremendous synthesis potential of carbohydrate active enzymes and secondary metabolites.</title>
        <authorList>
            <person name="Sorensen T."/>
        </authorList>
    </citation>
    <scope>NUCLEOTIDE SEQUENCE [LARGE SCALE GENOMIC DNA]</scope>
    <source>
        <strain evidence="5 6">CBS 114990</strain>
    </source>
</reference>
<comment type="caution">
    <text evidence="5">The sequence shown here is derived from an EMBL/GenBank/DDBJ whole genome shotgun (WGS) entry which is preliminary data.</text>
</comment>
<organism evidence="5 6">
    <name type="scientific">Apiospora hydei</name>
    <dbReference type="NCBI Taxonomy" id="1337664"/>
    <lineage>
        <taxon>Eukaryota</taxon>
        <taxon>Fungi</taxon>
        <taxon>Dikarya</taxon>
        <taxon>Ascomycota</taxon>
        <taxon>Pezizomycotina</taxon>
        <taxon>Sordariomycetes</taxon>
        <taxon>Xylariomycetidae</taxon>
        <taxon>Amphisphaeriales</taxon>
        <taxon>Apiosporaceae</taxon>
        <taxon>Apiospora</taxon>
    </lineage>
</organism>
<dbReference type="PROSITE" id="PS50102">
    <property type="entry name" value="RRM"/>
    <property type="match status" value="1"/>
</dbReference>
<dbReference type="PANTHER" id="PTHR23003">
    <property type="entry name" value="RNA RECOGNITION MOTIF RRM DOMAIN CONTAINING PROTEIN"/>
    <property type="match status" value="1"/>
</dbReference>
<gene>
    <name evidence="5" type="ORF">PG997_004965</name>
</gene>
<evidence type="ECO:0000256" key="2">
    <source>
        <dbReference type="PROSITE-ProRule" id="PRU00176"/>
    </source>
</evidence>
<protein>
    <recommendedName>
        <fullName evidence="4">RRM domain-containing protein</fullName>
    </recommendedName>
</protein>
<dbReference type="EMBL" id="JAQQWN010000004">
    <property type="protein sequence ID" value="KAK8090004.1"/>
    <property type="molecule type" value="Genomic_DNA"/>
</dbReference>
<dbReference type="Gene3D" id="3.30.70.330">
    <property type="match status" value="2"/>
</dbReference>
<feature type="compositionally biased region" description="Polar residues" evidence="3">
    <location>
        <begin position="438"/>
        <end position="456"/>
    </location>
</feature>
<dbReference type="SMART" id="SM00360">
    <property type="entry name" value="RRM"/>
    <property type="match status" value="2"/>
</dbReference>
<feature type="region of interest" description="Disordered" evidence="3">
    <location>
        <begin position="359"/>
        <end position="488"/>
    </location>
</feature>
<keyword evidence="1 2" id="KW-0694">RNA-binding</keyword>
<dbReference type="InterPro" id="IPR050374">
    <property type="entry name" value="RRT5_SRSF_SR"/>
</dbReference>
<evidence type="ECO:0000256" key="1">
    <source>
        <dbReference type="ARBA" id="ARBA00022884"/>
    </source>
</evidence>
<evidence type="ECO:0000256" key="3">
    <source>
        <dbReference type="SAM" id="MobiDB-lite"/>
    </source>
</evidence>
<dbReference type="InterPro" id="IPR012677">
    <property type="entry name" value="Nucleotide-bd_a/b_plait_sf"/>
</dbReference>
<dbReference type="InterPro" id="IPR000504">
    <property type="entry name" value="RRM_dom"/>
</dbReference>
<dbReference type="InterPro" id="IPR035979">
    <property type="entry name" value="RBD_domain_sf"/>
</dbReference>